<comment type="caution">
    <text evidence="1">The sequence shown here is derived from an EMBL/GenBank/DDBJ whole genome shotgun (WGS) entry which is preliminary data.</text>
</comment>
<reference evidence="1 2" key="1">
    <citation type="submission" date="2020-08" db="EMBL/GenBank/DDBJ databases">
        <title>Genomic Encyclopedia of Type Strains, Phase IV (KMG-V): Genome sequencing to study the core and pangenomes of soil and plant-associated prokaryotes.</title>
        <authorList>
            <person name="Whitman W."/>
        </authorList>
    </citation>
    <scope>NUCLEOTIDE SEQUENCE [LARGE SCALE GENOMIC DNA]</scope>
    <source>
        <strain evidence="1 2">M8US30</strain>
    </source>
</reference>
<gene>
    <name evidence="1" type="ORF">HDF10_001252</name>
</gene>
<dbReference type="AlphaFoldDB" id="A0A7W8J8J4"/>
<feature type="non-terminal residue" evidence="1">
    <location>
        <position position="1"/>
    </location>
</feature>
<sequence>YDHPDSFLTLALVSKPDIVYGLHLSLRPYLISLCVEISSPGRDELRACLSF</sequence>
<dbReference type="EMBL" id="JACHDZ010000001">
    <property type="protein sequence ID" value="MBB5343302.1"/>
    <property type="molecule type" value="Genomic_DNA"/>
</dbReference>
<accession>A0A7W8J8J4</accession>
<organism evidence="1 2">
    <name type="scientific">Tunturiibacter lichenicola</name>
    <dbReference type="NCBI Taxonomy" id="2051959"/>
    <lineage>
        <taxon>Bacteria</taxon>
        <taxon>Pseudomonadati</taxon>
        <taxon>Acidobacteriota</taxon>
        <taxon>Terriglobia</taxon>
        <taxon>Terriglobales</taxon>
        <taxon>Acidobacteriaceae</taxon>
        <taxon>Tunturiibacter</taxon>
    </lineage>
</organism>
<proteinExistence type="predicted"/>
<evidence type="ECO:0000313" key="1">
    <source>
        <dbReference type="EMBL" id="MBB5343302.1"/>
    </source>
</evidence>
<name>A0A7W8J8J4_9BACT</name>
<protein>
    <submittedName>
        <fullName evidence="1">Uncharacterized protein</fullName>
    </submittedName>
</protein>
<dbReference type="Proteomes" id="UP000569092">
    <property type="component" value="Unassembled WGS sequence"/>
</dbReference>
<evidence type="ECO:0000313" key="2">
    <source>
        <dbReference type="Proteomes" id="UP000569092"/>
    </source>
</evidence>